<evidence type="ECO:0000313" key="2">
    <source>
        <dbReference type="EMBL" id="MBB4931135.1"/>
    </source>
</evidence>
<feature type="compositionally biased region" description="Low complexity" evidence="1">
    <location>
        <begin position="171"/>
        <end position="181"/>
    </location>
</feature>
<evidence type="ECO:0000313" key="3">
    <source>
        <dbReference type="Proteomes" id="UP000523007"/>
    </source>
</evidence>
<name>A0A7W7RFR8_9ACTN</name>
<evidence type="ECO:0000256" key="1">
    <source>
        <dbReference type="SAM" id="MobiDB-lite"/>
    </source>
</evidence>
<proteinExistence type="predicted"/>
<dbReference type="EMBL" id="JACHJT010000001">
    <property type="protein sequence ID" value="MBB4931135.1"/>
    <property type="molecule type" value="Genomic_DNA"/>
</dbReference>
<dbReference type="AlphaFoldDB" id="A0A7W7RFR8"/>
<sequence length="195" mass="20476">MVRRRVAEPGTEQARSGPELPADWAAEPVLLGCHRGAGATTFRVLLATPWDLGAYTPERGTLSAFGRPLVLVTRVDAISTTQTMGAANLIRENRLHCAALVLVADAAGSEPPEVAASLRVLEDAVGSIVRFPFVPALVHVDSTDADQVRLPRKAKRALTQIRNACEEAARAHPAGAAPGERTSGAQRPAPGPTGI</sequence>
<accession>A0A7W7RFR8</accession>
<reference evidence="2 3" key="1">
    <citation type="submission" date="2020-08" db="EMBL/GenBank/DDBJ databases">
        <title>Sequencing the genomes of 1000 actinobacteria strains.</title>
        <authorList>
            <person name="Klenk H.-P."/>
        </authorList>
    </citation>
    <scope>NUCLEOTIDE SEQUENCE [LARGE SCALE GENOMIC DNA]</scope>
    <source>
        <strain evidence="2 3">DSM 102030</strain>
    </source>
</reference>
<dbReference type="Proteomes" id="UP000523007">
    <property type="component" value="Unassembled WGS sequence"/>
</dbReference>
<protein>
    <submittedName>
        <fullName evidence="2">Uncharacterized protein</fullName>
    </submittedName>
</protein>
<keyword evidence="3" id="KW-1185">Reference proteome</keyword>
<gene>
    <name evidence="2" type="ORF">F4561_001955</name>
</gene>
<feature type="region of interest" description="Disordered" evidence="1">
    <location>
        <begin position="168"/>
        <end position="195"/>
    </location>
</feature>
<dbReference type="RefSeq" id="WP_184576876.1">
    <property type="nucleotide sequence ID" value="NZ_JACHJT010000001.1"/>
</dbReference>
<comment type="caution">
    <text evidence="2">The sequence shown here is derived from an EMBL/GenBank/DDBJ whole genome shotgun (WGS) entry which is preliminary data.</text>
</comment>
<organism evidence="2 3">
    <name type="scientific">Lipingzhangella halophila</name>
    <dbReference type="NCBI Taxonomy" id="1783352"/>
    <lineage>
        <taxon>Bacteria</taxon>
        <taxon>Bacillati</taxon>
        <taxon>Actinomycetota</taxon>
        <taxon>Actinomycetes</taxon>
        <taxon>Streptosporangiales</taxon>
        <taxon>Nocardiopsidaceae</taxon>
        <taxon>Lipingzhangella</taxon>
    </lineage>
</organism>